<dbReference type="AlphaFoldDB" id="H3SBK6"/>
<name>H3SBK6_9BACL</name>
<protein>
    <submittedName>
        <fullName evidence="1">Uncharacterized protein</fullName>
    </submittedName>
</protein>
<gene>
    <name evidence="1" type="ORF">PDENDC454_04461</name>
</gene>
<dbReference type="Proteomes" id="UP000003900">
    <property type="component" value="Unassembled WGS sequence"/>
</dbReference>
<keyword evidence="2" id="KW-1185">Reference proteome</keyword>
<evidence type="ECO:0000313" key="2">
    <source>
        <dbReference type="Proteomes" id="UP000003900"/>
    </source>
</evidence>
<evidence type="ECO:0000313" key="1">
    <source>
        <dbReference type="EMBL" id="EHQ63370.1"/>
    </source>
</evidence>
<comment type="caution">
    <text evidence="1">The sequence shown here is derived from an EMBL/GenBank/DDBJ whole genome shotgun (WGS) entry which is preliminary data.</text>
</comment>
<sequence>MKCQEFPWDFLDGLIYGIQETSSDPGGIIAFWKHRCLLGLEREEGIAAILQEFRLNESTSRGIAAYLHHFRPF</sequence>
<proteinExistence type="predicted"/>
<organism evidence="1 2">
    <name type="scientific">Paenibacillus dendritiformis C454</name>
    <dbReference type="NCBI Taxonomy" id="1131935"/>
    <lineage>
        <taxon>Bacteria</taxon>
        <taxon>Bacillati</taxon>
        <taxon>Bacillota</taxon>
        <taxon>Bacilli</taxon>
        <taxon>Bacillales</taxon>
        <taxon>Paenibacillaceae</taxon>
        <taxon>Paenibacillus</taxon>
    </lineage>
</organism>
<dbReference type="EMBL" id="AHKH01000008">
    <property type="protein sequence ID" value="EHQ63370.1"/>
    <property type="molecule type" value="Genomic_DNA"/>
</dbReference>
<accession>H3SBK6</accession>
<feature type="non-terminal residue" evidence="1">
    <location>
        <position position="73"/>
    </location>
</feature>
<reference evidence="1 2" key="1">
    <citation type="journal article" date="2012" name="J. Bacteriol.">
        <title>Genome Sequence of the Pattern-Forming Social Bacterium Paenibacillus dendritiformis C454 Chiral Morphotype.</title>
        <authorList>
            <person name="Sirota-Madi A."/>
            <person name="Olender T."/>
            <person name="Helman Y."/>
            <person name="Brainis I."/>
            <person name="Finkelshtein A."/>
            <person name="Roth D."/>
            <person name="Hagai E."/>
            <person name="Leshkowitz D."/>
            <person name="Brodsky L."/>
            <person name="Galatenko V."/>
            <person name="Nikolaev V."/>
            <person name="Gutnick D.L."/>
            <person name="Lancet D."/>
            <person name="Ben-Jacob E."/>
        </authorList>
    </citation>
    <scope>NUCLEOTIDE SEQUENCE [LARGE SCALE GENOMIC DNA]</scope>
    <source>
        <strain evidence="1 2">C454</strain>
    </source>
</reference>